<dbReference type="PATRIC" id="fig|1702214.3.peg.2143"/>
<sequence>MKKGIKITLICVGGLIVLILLLGVLLPIIFKPRILQYATAEANRRLNATIGIRDLDVSLFRGFPNLYIAFEDLTVVNREPFAGDTLLAFKQLAVEVNLKTLLNPSKVEVRQILLDGVRAYGHVDAQGRKNWDIVPPTEATPEAQADTVPKTESAKYGVALRELRIKEADLRFRNDSTGMEARAQNLDFTLRGNLALEKSDISLNLLVEKLFFAMGGITYAPGLRLAFEANVDADLAGKRYAFRDNSLSINDFTLQFAGEVAMPGDSLVTDVTLSTPRTDFKSLLSLVPAVYSKSFADVQTAGSLEFAGHVQGVMHGKELPSADISLKVNDAMFKYPSLPKQADHINIDLAARYDGKTPDASSLSLRRFGVQLAGNPVELEASVTTPLSDPTIAAKARAQLELSTLADVLPLEGKKLNGSLALNLGVKARKSAVMAKRYQECVLDGELKLKNIQADGVLAVPVRVNLLELLFSPQQVELKSLLAEAGRSNVQMAGRVTDFLPYLLADGTLAGSLTLSSKCVDLNELFPQKEEAEKADEAVGNNVNKADTTAVSLSPLKRISFAFRSSVDELHFQNIEAREVVGNFTLGGSKLALERVGCKMLKGSANVSGLVDFTQPSLNGLNVRAKLDNIDIAETAKTFTSIAQVLPTVERMDGRVGVNLSLDAKLTPSFTPIMNTVNAEGDLTSSSISIVNDPLFANVGQLIGNSALEKPTLQQIHVYFTIVDGVLTFKPFSTKIAGIQGTIGGKIMLDQTLDMSMNMVLPQSMVGKASEVFGQLTSKLGVNVPAPSTIPVAITATGAIKSPKVKIELAQGLQGQVKEAVKEKVQEVVQRVKEDVSKRKEEILAKAQAQADKLVAEAKKLADKTRAEAQANADKLMDEAKKNGMLAELAAKAGAAKLVEEGNSVADRIEREARAKADEVMAKARAEADKLQ</sequence>
<dbReference type="PANTHER" id="PTHR30441:SF8">
    <property type="entry name" value="DUF748 DOMAIN-CONTAINING PROTEIN"/>
    <property type="match status" value="1"/>
</dbReference>
<evidence type="ECO:0000313" key="5">
    <source>
        <dbReference type="Proteomes" id="UP000054172"/>
    </source>
</evidence>
<comment type="caution">
    <text evidence="4">The sequence shown here is derived from an EMBL/GenBank/DDBJ whole genome shotgun (WGS) entry which is preliminary data.</text>
</comment>
<evidence type="ECO:0000313" key="4">
    <source>
        <dbReference type="EMBL" id="KQM09433.1"/>
    </source>
</evidence>
<dbReference type="STRING" id="1702214.AL399_01810"/>
<feature type="coiled-coil region" evidence="1">
    <location>
        <begin position="822"/>
        <end position="879"/>
    </location>
</feature>
<keyword evidence="5" id="KW-1185">Reference proteome</keyword>
<evidence type="ECO:0000256" key="2">
    <source>
        <dbReference type="SAM" id="Phobius"/>
    </source>
</evidence>
<feature type="transmembrane region" description="Helical" evidence="2">
    <location>
        <begin position="7"/>
        <end position="30"/>
    </location>
</feature>
<dbReference type="InterPro" id="IPR052894">
    <property type="entry name" value="AsmA-related"/>
</dbReference>
<keyword evidence="2" id="KW-0812">Transmembrane</keyword>
<gene>
    <name evidence="4" type="ORF">AL399_01810</name>
</gene>
<dbReference type="Pfam" id="PF05170">
    <property type="entry name" value="AsmA"/>
    <property type="match status" value="1"/>
</dbReference>
<accession>A0A0Q4B8R6</accession>
<keyword evidence="1" id="KW-0175">Coiled coil</keyword>
<evidence type="ECO:0000259" key="3">
    <source>
        <dbReference type="Pfam" id="PF05170"/>
    </source>
</evidence>
<dbReference type="GO" id="GO:0090313">
    <property type="term" value="P:regulation of protein targeting to membrane"/>
    <property type="evidence" value="ECO:0007669"/>
    <property type="project" value="TreeGrafter"/>
</dbReference>
<protein>
    <recommendedName>
        <fullName evidence="3">AsmA domain-containing protein</fullName>
    </recommendedName>
</protein>
<feature type="domain" description="AsmA" evidence="3">
    <location>
        <begin position="1"/>
        <end position="179"/>
    </location>
</feature>
<name>A0A0Q4B8R6_9BACT</name>
<reference evidence="4" key="1">
    <citation type="submission" date="2015-08" db="EMBL/GenBank/DDBJ databases">
        <title>Candidatus Bacteriodes Periocalifornicus.</title>
        <authorList>
            <person name="McLean J.S."/>
            <person name="Kelley S."/>
        </authorList>
    </citation>
    <scope>NUCLEOTIDE SEQUENCE [LARGE SCALE GENOMIC DNA]</scope>
    <source>
        <strain evidence="4">12B</strain>
    </source>
</reference>
<evidence type="ECO:0000256" key="1">
    <source>
        <dbReference type="SAM" id="Coils"/>
    </source>
</evidence>
<keyword evidence="2" id="KW-1133">Transmembrane helix</keyword>
<keyword evidence="2" id="KW-0472">Membrane</keyword>
<organism evidence="4 5">
    <name type="scientific">Candidatus [Bacteroides] periocalifornicus</name>
    <dbReference type="NCBI Taxonomy" id="1702214"/>
    <lineage>
        <taxon>Bacteria</taxon>
        <taxon>Pseudomonadati</taxon>
        <taxon>Bacteroidota</taxon>
    </lineage>
</organism>
<dbReference type="Proteomes" id="UP000054172">
    <property type="component" value="Unassembled WGS sequence"/>
</dbReference>
<proteinExistence type="predicted"/>
<dbReference type="PANTHER" id="PTHR30441">
    <property type="entry name" value="DUF748 DOMAIN-CONTAINING PROTEIN"/>
    <property type="match status" value="1"/>
</dbReference>
<dbReference type="AlphaFoldDB" id="A0A0Q4B8R6"/>
<dbReference type="EMBL" id="LIIK01000005">
    <property type="protein sequence ID" value="KQM09433.1"/>
    <property type="molecule type" value="Genomic_DNA"/>
</dbReference>
<dbReference type="InterPro" id="IPR007844">
    <property type="entry name" value="AsmA"/>
</dbReference>
<dbReference type="GO" id="GO:0005886">
    <property type="term" value="C:plasma membrane"/>
    <property type="evidence" value="ECO:0007669"/>
    <property type="project" value="TreeGrafter"/>
</dbReference>